<dbReference type="EMBL" id="BAAAXF010000052">
    <property type="protein sequence ID" value="GAA3500156.1"/>
    <property type="molecule type" value="Genomic_DNA"/>
</dbReference>
<keyword evidence="1" id="KW-0805">Transcription regulation</keyword>
<evidence type="ECO:0000256" key="1">
    <source>
        <dbReference type="ARBA" id="ARBA00023015"/>
    </source>
</evidence>
<gene>
    <name evidence="5" type="ORF">GCM10019016_072610</name>
</gene>
<dbReference type="Pfam" id="PF02909">
    <property type="entry name" value="TetR_C_1"/>
    <property type="match status" value="1"/>
</dbReference>
<reference evidence="6" key="1">
    <citation type="journal article" date="2019" name="Int. J. Syst. Evol. Microbiol.">
        <title>The Global Catalogue of Microorganisms (GCM) 10K type strain sequencing project: providing services to taxonomists for standard genome sequencing and annotation.</title>
        <authorList>
            <consortium name="The Broad Institute Genomics Platform"/>
            <consortium name="The Broad Institute Genome Sequencing Center for Infectious Disease"/>
            <person name="Wu L."/>
            <person name="Ma J."/>
        </authorList>
    </citation>
    <scope>NUCLEOTIDE SEQUENCE [LARGE SCALE GENOMIC DNA]</scope>
    <source>
        <strain evidence="6">JCM 4816</strain>
    </source>
</reference>
<organism evidence="5 6">
    <name type="scientific">Streptomyces prasinosporus</name>
    <dbReference type="NCBI Taxonomy" id="68256"/>
    <lineage>
        <taxon>Bacteria</taxon>
        <taxon>Bacillati</taxon>
        <taxon>Actinomycetota</taxon>
        <taxon>Actinomycetes</taxon>
        <taxon>Kitasatosporales</taxon>
        <taxon>Streptomycetaceae</taxon>
        <taxon>Streptomyces</taxon>
        <taxon>Streptomyces albogriseolus group</taxon>
    </lineage>
</organism>
<protein>
    <recommendedName>
        <fullName evidence="4">Tetracycline repressor TetR C-terminal domain-containing protein</fullName>
    </recommendedName>
</protein>
<evidence type="ECO:0000256" key="3">
    <source>
        <dbReference type="SAM" id="MobiDB-lite"/>
    </source>
</evidence>
<keyword evidence="2" id="KW-0804">Transcription</keyword>
<comment type="caution">
    <text evidence="5">The sequence shown here is derived from an EMBL/GenBank/DDBJ whole genome shotgun (WGS) entry which is preliminary data.</text>
</comment>
<dbReference type="SUPFAM" id="SSF48498">
    <property type="entry name" value="Tetracyclin repressor-like, C-terminal domain"/>
    <property type="match status" value="1"/>
</dbReference>
<evidence type="ECO:0000313" key="5">
    <source>
        <dbReference type="EMBL" id="GAA3500156.1"/>
    </source>
</evidence>
<dbReference type="Proteomes" id="UP001501455">
    <property type="component" value="Unassembled WGS sequence"/>
</dbReference>
<feature type="domain" description="Tetracycline repressor TetR C-terminal" evidence="4">
    <location>
        <begin position="12"/>
        <end position="160"/>
    </location>
</feature>
<evidence type="ECO:0000259" key="4">
    <source>
        <dbReference type="Pfam" id="PF02909"/>
    </source>
</evidence>
<name>A0ABP6U1H6_9ACTN</name>
<evidence type="ECO:0000256" key="2">
    <source>
        <dbReference type="ARBA" id="ARBA00023163"/>
    </source>
</evidence>
<keyword evidence="6" id="KW-1185">Reference proteome</keyword>
<dbReference type="Gene3D" id="1.10.357.10">
    <property type="entry name" value="Tetracycline Repressor, domain 2"/>
    <property type="match status" value="1"/>
</dbReference>
<feature type="region of interest" description="Disordered" evidence="3">
    <location>
        <begin position="165"/>
        <end position="195"/>
    </location>
</feature>
<proteinExistence type="predicted"/>
<dbReference type="InterPro" id="IPR004111">
    <property type="entry name" value="Repressor_TetR_C"/>
</dbReference>
<accession>A0ABP6U1H6</accession>
<evidence type="ECO:0000313" key="6">
    <source>
        <dbReference type="Proteomes" id="UP001501455"/>
    </source>
</evidence>
<sequence>MLPDPVADEDRRGQPRALAREYRALLARHSWLSPPAGRFLSIGPDALAFSRVIQRVVRRTGLPAHGETGAVSAVSAVFRFVYGHGTIEGHFLDRATEAGLTPDEYHRHAVDAVTRSPDAAGVVEEPTGAVEARGGDTVEEALERDFASAPDLLVAGIEAMVARGRGRGDRGAVLTPPRPAAPGTRRSPPGPTARE</sequence>
<dbReference type="InterPro" id="IPR036271">
    <property type="entry name" value="Tet_transcr_reg_TetR-rel_C_sf"/>
</dbReference>